<organism evidence="2 3">
    <name type="scientific">Diachasma alloeum</name>
    <dbReference type="NCBI Taxonomy" id="454923"/>
    <lineage>
        <taxon>Eukaryota</taxon>
        <taxon>Metazoa</taxon>
        <taxon>Ecdysozoa</taxon>
        <taxon>Arthropoda</taxon>
        <taxon>Hexapoda</taxon>
        <taxon>Insecta</taxon>
        <taxon>Pterygota</taxon>
        <taxon>Neoptera</taxon>
        <taxon>Endopterygota</taxon>
        <taxon>Hymenoptera</taxon>
        <taxon>Apocrita</taxon>
        <taxon>Ichneumonoidea</taxon>
        <taxon>Braconidae</taxon>
        <taxon>Opiinae</taxon>
        <taxon>Diachasma</taxon>
    </lineage>
</organism>
<sequence length="83" mass="9584">ILYSAVVIFCLFPLKPLILDMIFPLNESRPKIFVLQTDYSVFGINANDYHFMITMHGLFTVTIVVYYSVTTDTFISIIVRHCC</sequence>
<keyword evidence="1" id="KW-1133">Transmembrane helix</keyword>
<keyword evidence="1" id="KW-0472">Membrane</keyword>
<name>A0A4E0RLY6_9HYME</name>
<evidence type="ECO:0000313" key="2">
    <source>
        <dbReference type="EMBL" id="THK33139.1"/>
    </source>
</evidence>
<gene>
    <name evidence="2" type="primary">Or163P+N</name>
    <name evidence="2" type="ORF">DALL_DALL000331</name>
</gene>
<keyword evidence="1" id="KW-0812">Transmembrane</keyword>
<protein>
    <submittedName>
        <fullName evidence="2">Odorant receptor 163P+N</fullName>
    </submittedName>
</protein>
<evidence type="ECO:0000313" key="3">
    <source>
        <dbReference type="Proteomes" id="UP000297026"/>
    </source>
</evidence>
<feature type="non-terminal residue" evidence="2">
    <location>
        <position position="1"/>
    </location>
</feature>
<keyword evidence="3" id="KW-1185">Reference proteome</keyword>
<proteinExistence type="predicted"/>
<reference evidence="2" key="1">
    <citation type="submission" date="2019-02" db="EMBL/GenBank/DDBJ databases">
        <title>Genome of the parasitoid wasp Diachasma alloeum, an emerging model for ecological speciation and transitions to asexual reproduction.</title>
        <authorList>
            <person name="Robertson H.M."/>
            <person name="Walden K.K."/>
            <person name="Tvedte E.S."/>
            <person name="Hood G.R."/>
            <person name="Feder J.L."/>
            <person name="Forbes A.A."/>
            <person name="Logsdon J.M."/>
            <person name="Mcelroy K.E."/>
        </authorList>
    </citation>
    <scope>NUCLEOTIDE SEQUENCE [LARGE SCALE GENOMIC DNA]</scope>
    <source>
        <strain evidence="2">Michigan</strain>
    </source>
</reference>
<accession>A0A4E0RLY6</accession>
<dbReference type="AlphaFoldDB" id="A0A4E0RLY6"/>
<keyword evidence="2" id="KW-0675">Receptor</keyword>
<evidence type="ECO:0000256" key="1">
    <source>
        <dbReference type="SAM" id="Phobius"/>
    </source>
</evidence>
<feature type="transmembrane region" description="Helical" evidence="1">
    <location>
        <begin position="49"/>
        <end position="69"/>
    </location>
</feature>
<dbReference type="EMBL" id="ML158723">
    <property type="protein sequence ID" value="THK33139.1"/>
    <property type="molecule type" value="Genomic_DNA"/>
</dbReference>
<dbReference type="Proteomes" id="UP000297026">
    <property type="component" value="Unassembled WGS sequence"/>
</dbReference>